<keyword evidence="27" id="KW-1185">Reference proteome</keyword>
<evidence type="ECO:0000256" key="7">
    <source>
        <dbReference type="ARBA" id="ARBA00022559"/>
    </source>
</evidence>
<feature type="binding site" evidence="20">
    <location>
        <position position="745"/>
    </location>
    <ligand>
        <name>Ca(2+)</name>
        <dbReference type="ChEBI" id="CHEBI:29108"/>
        <label>1</label>
    </ligand>
</feature>
<feature type="disulfide bond" evidence="22">
    <location>
        <begin position="867"/>
        <end position="899"/>
    </location>
</feature>
<feature type="binding site" evidence="20">
    <location>
        <position position="743"/>
    </location>
    <ligand>
        <name>Ca(2+)</name>
        <dbReference type="ChEBI" id="CHEBI:29108"/>
        <label>1</label>
    </ligand>
</feature>
<evidence type="ECO:0000256" key="17">
    <source>
        <dbReference type="ARBA" id="ARBA00023324"/>
    </source>
</evidence>
<dbReference type="EC" id="1.11.1.7" evidence="5"/>
<dbReference type="InterPro" id="IPR019794">
    <property type="entry name" value="Peroxidases_AS"/>
</dbReference>
<feature type="disulfide bond" evidence="22">
    <location>
        <begin position="737"/>
        <end position="742"/>
    </location>
</feature>
<evidence type="ECO:0000256" key="24">
    <source>
        <dbReference type="SAM" id="MobiDB-lite"/>
    </source>
</evidence>
<feature type="site" description="Transition state stabilizer" evidence="21">
    <location>
        <position position="731"/>
    </location>
</feature>
<evidence type="ECO:0000256" key="11">
    <source>
        <dbReference type="ARBA" id="ARBA00022737"/>
    </source>
</evidence>
<dbReference type="EMBL" id="PYDT01000001">
    <property type="protein sequence ID" value="THU72809.1"/>
    <property type="molecule type" value="Genomic_DNA"/>
</dbReference>
<evidence type="ECO:0000256" key="6">
    <source>
        <dbReference type="ARBA" id="ARBA00022525"/>
    </source>
</evidence>
<dbReference type="Pfam" id="PF13041">
    <property type="entry name" value="PPR_2"/>
    <property type="match status" value="1"/>
</dbReference>
<dbReference type="Gene3D" id="1.25.40.10">
    <property type="entry name" value="Tetratricopeptide repeat domain"/>
    <property type="match status" value="4"/>
</dbReference>
<evidence type="ECO:0000256" key="5">
    <source>
        <dbReference type="ARBA" id="ARBA00012313"/>
    </source>
</evidence>
<keyword evidence="7" id="KW-0575">Peroxidase</keyword>
<evidence type="ECO:0000256" key="20">
    <source>
        <dbReference type="PIRSR" id="PIRSR600823-3"/>
    </source>
</evidence>
<proteinExistence type="inferred from homology"/>
<gene>
    <name evidence="26" type="ORF">C4D60_Mb04t16090</name>
</gene>
<evidence type="ECO:0000256" key="14">
    <source>
        <dbReference type="ARBA" id="ARBA00023004"/>
    </source>
</evidence>
<evidence type="ECO:0000256" key="12">
    <source>
        <dbReference type="ARBA" id="ARBA00022837"/>
    </source>
</evidence>
<comment type="catalytic activity">
    <reaction evidence="1">
        <text>2 a phenolic donor + H2O2 = 2 a phenolic radical donor + 2 H2O</text>
        <dbReference type="Rhea" id="RHEA:56136"/>
        <dbReference type="ChEBI" id="CHEBI:15377"/>
        <dbReference type="ChEBI" id="CHEBI:16240"/>
        <dbReference type="ChEBI" id="CHEBI:139520"/>
        <dbReference type="ChEBI" id="CHEBI:139521"/>
        <dbReference type="EC" id="1.11.1.7"/>
    </reaction>
</comment>
<dbReference type="PROSITE" id="PS00435">
    <property type="entry name" value="PEROXIDASE_1"/>
    <property type="match status" value="1"/>
</dbReference>
<evidence type="ECO:0000256" key="15">
    <source>
        <dbReference type="ARBA" id="ARBA00023157"/>
    </source>
</evidence>
<comment type="cofactor">
    <cofactor evidence="20">
        <name>Ca(2+)</name>
        <dbReference type="ChEBI" id="CHEBI:29108"/>
    </cofactor>
    <text evidence="20">Binds 2 calcium ions per subunit.</text>
</comment>
<keyword evidence="15 22" id="KW-1015">Disulfide bond</keyword>
<dbReference type="InterPro" id="IPR033905">
    <property type="entry name" value="Secretory_peroxidase"/>
</dbReference>
<dbReference type="PANTHER" id="PTHR47926">
    <property type="entry name" value="PENTATRICOPEPTIDE REPEAT-CONTAINING PROTEIN"/>
    <property type="match status" value="1"/>
</dbReference>
<keyword evidence="17" id="KW-0376">Hydrogen peroxide</keyword>
<feature type="repeat" description="PPR" evidence="23">
    <location>
        <begin position="247"/>
        <end position="281"/>
    </location>
</feature>
<feature type="active site" description="Proton acceptor" evidence="18">
    <location>
        <position position="735"/>
    </location>
</feature>
<dbReference type="GO" id="GO:0003723">
    <property type="term" value="F:RNA binding"/>
    <property type="evidence" value="ECO:0007669"/>
    <property type="project" value="InterPro"/>
</dbReference>
<evidence type="ECO:0000256" key="13">
    <source>
        <dbReference type="ARBA" id="ARBA00023002"/>
    </source>
</evidence>
<feature type="binding site" evidence="20">
    <location>
        <position position="915"/>
    </location>
    <ligand>
        <name>Ca(2+)</name>
        <dbReference type="ChEBI" id="CHEBI:29108"/>
        <label>2</label>
    </ligand>
</feature>
<dbReference type="InterPro" id="IPR046960">
    <property type="entry name" value="PPR_At4g14850-like_plant"/>
</dbReference>
<dbReference type="GO" id="GO:0005576">
    <property type="term" value="C:extracellular region"/>
    <property type="evidence" value="ECO:0007669"/>
    <property type="project" value="UniProtKB-SubCell"/>
</dbReference>
<dbReference type="Pfam" id="PF01535">
    <property type="entry name" value="PPR"/>
    <property type="match status" value="5"/>
</dbReference>
<keyword evidence="16" id="KW-0325">Glycoprotein</keyword>
<comment type="function">
    <text evidence="2">Removal of H(2)O(2), oxidation of toxic reductants, biosynthesis and degradation of lignin, suberization, auxin catabolism, response to environmental stresses such as wounding, pathogen attack and oxidative stress. These functions might be dependent on each isozyme/isoform in each plant tissue.</text>
</comment>
<feature type="binding site" evidence="20">
    <location>
        <position position="861"/>
    </location>
    <ligand>
        <name>Ca(2+)</name>
        <dbReference type="ChEBI" id="CHEBI:29108"/>
        <label>2</label>
    </ligand>
</feature>
<keyword evidence="13" id="KW-0560">Oxidoreductase</keyword>
<dbReference type="GO" id="GO:0046872">
    <property type="term" value="F:metal ion binding"/>
    <property type="evidence" value="ECO:0007669"/>
    <property type="project" value="UniProtKB-KW"/>
</dbReference>
<feature type="binding site" evidence="20">
    <location>
        <position position="739"/>
    </location>
    <ligand>
        <name>Ca(2+)</name>
        <dbReference type="ChEBI" id="CHEBI:29108"/>
        <label>1</label>
    </ligand>
</feature>
<evidence type="ECO:0000256" key="2">
    <source>
        <dbReference type="ARBA" id="ARBA00002322"/>
    </source>
</evidence>
<evidence type="ECO:0000313" key="26">
    <source>
        <dbReference type="EMBL" id="THU72809.1"/>
    </source>
</evidence>
<keyword evidence="11" id="KW-0677">Repeat</keyword>
<dbReference type="SUPFAM" id="SSF48113">
    <property type="entry name" value="Heme-dependent peroxidases"/>
    <property type="match status" value="1"/>
</dbReference>
<evidence type="ECO:0000256" key="10">
    <source>
        <dbReference type="ARBA" id="ARBA00022729"/>
    </source>
</evidence>
<feature type="binding site" description="axial binding residue" evidence="20">
    <location>
        <position position="860"/>
    </location>
    <ligand>
        <name>heme b</name>
        <dbReference type="ChEBI" id="CHEBI:60344"/>
    </ligand>
    <ligandPart>
        <name>Fe</name>
        <dbReference type="ChEBI" id="CHEBI:18248"/>
    </ligandPart>
</feature>
<dbReference type="GO" id="GO:0009451">
    <property type="term" value="P:RNA modification"/>
    <property type="evidence" value="ECO:0007669"/>
    <property type="project" value="InterPro"/>
</dbReference>
<keyword evidence="12 20" id="KW-0106">Calcium</keyword>
<evidence type="ECO:0000256" key="9">
    <source>
        <dbReference type="ARBA" id="ARBA00022723"/>
    </source>
</evidence>
<dbReference type="Pfam" id="PF00141">
    <property type="entry name" value="peroxidase"/>
    <property type="match status" value="1"/>
</dbReference>
<comment type="subcellular location">
    <subcellularLocation>
        <location evidence="3">Secreted</location>
    </subcellularLocation>
</comment>
<protein>
    <recommendedName>
        <fullName evidence="5">peroxidase</fullName>
        <ecNumber evidence="5">1.11.1.7</ecNumber>
    </recommendedName>
</protein>
<organism evidence="26 27">
    <name type="scientific">Musa balbisiana</name>
    <name type="common">Banana</name>
    <dbReference type="NCBI Taxonomy" id="52838"/>
    <lineage>
        <taxon>Eukaryota</taxon>
        <taxon>Viridiplantae</taxon>
        <taxon>Streptophyta</taxon>
        <taxon>Embryophyta</taxon>
        <taxon>Tracheophyta</taxon>
        <taxon>Spermatophyta</taxon>
        <taxon>Magnoliopsida</taxon>
        <taxon>Liliopsida</taxon>
        <taxon>Zingiberales</taxon>
        <taxon>Musaceae</taxon>
        <taxon>Musa</taxon>
    </lineage>
</organism>
<evidence type="ECO:0000256" key="22">
    <source>
        <dbReference type="PIRSR" id="PIRSR600823-5"/>
    </source>
</evidence>
<comment type="similarity">
    <text evidence="4">Belongs to the peroxidase family. Ascorbate peroxidase subfamily.</text>
</comment>
<feature type="compositionally biased region" description="Low complexity" evidence="24">
    <location>
        <begin position="47"/>
        <end position="57"/>
    </location>
</feature>
<dbReference type="PROSITE" id="PS51375">
    <property type="entry name" value="PPR"/>
    <property type="match status" value="5"/>
</dbReference>
<dbReference type="PRINTS" id="PR00458">
    <property type="entry name" value="PEROXIDASE"/>
</dbReference>
<feature type="binding site" evidence="20">
    <location>
        <position position="741"/>
    </location>
    <ligand>
        <name>Ca(2+)</name>
        <dbReference type="ChEBI" id="CHEBI:29108"/>
        <label>1</label>
    </ligand>
</feature>
<dbReference type="InterPro" id="IPR002885">
    <property type="entry name" value="PPR_rpt"/>
</dbReference>
<dbReference type="Gene3D" id="1.10.420.10">
    <property type="entry name" value="Peroxidase, domain 2"/>
    <property type="match status" value="1"/>
</dbReference>
<dbReference type="InterPro" id="IPR000823">
    <property type="entry name" value="Peroxidase_pln"/>
</dbReference>
<feature type="binding site" evidence="20">
    <location>
        <position position="912"/>
    </location>
    <ligand>
        <name>Ca(2+)</name>
        <dbReference type="ChEBI" id="CHEBI:29108"/>
        <label>2</label>
    </ligand>
</feature>
<feature type="binding site" evidence="19">
    <location>
        <position position="830"/>
    </location>
    <ligand>
        <name>substrate</name>
    </ligand>
</feature>
<feature type="repeat" description="PPR" evidence="23">
    <location>
        <begin position="444"/>
        <end position="478"/>
    </location>
</feature>
<dbReference type="Pfam" id="PF20431">
    <property type="entry name" value="E_motif"/>
    <property type="match status" value="1"/>
</dbReference>
<dbReference type="AlphaFoldDB" id="A0A4S8KCH2"/>
<evidence type="ECO:0000256" key="18">
    <source>
        <dbReference type="PIRSR" id="PIRSR600823-1"/>
    </source>
</evidence>
<feature type="disulfide bond" evidence="22">
    <location>
        <begin position="702"/>
        <end position="780"/>
    </location>
</feature>
<dbReference type="GO" id="GO:0020037">
    <property type="term" value="F:heme binding"/>
    <property type="evidence" value="ECO:0007669"/>
    <property type="project" value="InterPro"/>
</dbReference>
<dbReference type="GO" id="GO:0006979">
    <property type="term" value="P:response to oxidative stress"/>
    <property type="evidence" value="ECO:0007669"/>
    <property type="project" value="InterPro"/>
</dbReference>
<keyword evidence="9 20" id="KW-0479">Metal-binding</keyword>
<dbReference type="PROSITE" id="PS50873">
    <property type="entry name" value="PEROXIDASE_4"/>
    <property type="match status" value="1"/>
</dbReference>
<feature type="binding site" evidence="20">
    <location>
        <position position="736"/>
    </location>
    <ligand>
        <name>Ca(2+)</name>
        <dbReference type="ChEBI" id="CHEBI:29108"/>
        <label>1</label>
    </ligand>
</feature>
<feature type="repeat" description="PPR" evidence="23">
    <location>
        <begin position="581"/>
        <end position="615"/>
    </location>
</feature>
<comment type="cofactor">
    <cofactor evidence="20">
        <name>heme b</name>
        <dbReference type="ChEBI" id="CHEBI:60344"/>
    </cofactor>
    <text evidence="20">Binds 1 heme b (iron(II)-protoporphyrin IX) group per subunit.</text>
</comment>
<dbReference type="InterPro" id="IPR046848">
    <property type="entry name" value="E_motif"/>
</dbReference>
<comment type="caution">
    <text evidence="26">The sequence shown here is derived from an EMBL/GenBank/DDBJ whole genome shotgun (WGS) entry which is preliminary data.</text>
</comment>
<accession>A0A4S8KCH2</accession>
<dbReference type="PANTHER" id="PTHR47926:SF485">
    <property type="entry name" value="REPEAT-LIKE SUPERFAMILY PROTEIN, PUTATIVE-RELATED"/>
    <property type="match status" value="1"/>
</dbReference>
<evidence type="ECO:0000256" key="3">
    <source>
        <dbReference type="ARBA" id="ARBA00004613"/>
    </source>
</evidence>
<keyword evidence="6" id="KW-0964">Secreted</keyword>
<feature type="binding site" evidence="20">
    <location>
        <position position="754"/>
    </location>
    <ligand>
        <name>Ca(2+)</name>
        <dbReference type="ChEBI" id="CHEBI:29108"/>
        <label>1</label>
    </ligand>
</feature>
<dbReference type="InterPro" id="IPR011990">
    <property type="entry name" value="TPR-like_helical_dom_sf"/>
</dbReference>
<keyword evidence="14 20" id="KW-0408">Iron</keyword>
<reference evidence="26 27" key="1">
    <citation type="journal article" date="2019" name="Nat. Plants">
        <title>Genome sequencing of Musa balbisiana reveals subgenome evolution and function divergence in polyploid bananas.</title>
        <authorList>
            <person name="Yao X."/>
        </authorList>
    </citation>
    <scope>NUCLEOTIDE SEQUENCE [LARGE SCALE GENOMIC DNA]</scope>
    <source>
        <strain evidence="27">cv. DH-PKW</strain>
        <tissue evidence="26">Leaves</tissue>
    </source>
</reference>
<keyword evidence="8" id="KW-0349">Heme</keyword>
<feature type="disulfide bond" evidence="22">
    <location>
        <begin position="786"/>
        <end position="988"/>
    </location>
</feature>
<dbReference type="FunFam" id="1.25.40.10:FF:000927">
    <property type="entry name" value="Pentatricopeptide repeat-containing protein"/>
    <property type="match status" value="1"/>
</dbReference>
<dbReference type="CDD" id="cd00693">
    <property type="entry name" value="secretory_peroxidase"/>
    <property type="match status" value="1"/>
</dbReference>
<evidence type="ECO:0000256" key="21">
    <source>
        <dbReference type="PIRSR" id="PIRSR600823-4"/>
    </source>
</evidence>
<feature type="region of interest" description="Disordered" evidence="24">
    <location>
        <begin position="1"/>
        <end position="57"/>
    </location>
</feature>
<dbReference type="FunFam" id="1.10.520.10:FF:000006">
    <property type="entry name" value="Peroxidase"/>
    <property type="match status" value="1"/>
</dbReference>
<dbReference type="InterPro" id="IPR010255">
    <property type="entry name" value="Haem_peroxidase_sf"/>
</dbReference>
<keyword evidence="10" id="KW-0732">Signal</keyword>
<dbReference type="NCBIfam" id="TIGR00756">
    <property type="entry name" value="PPR"/>
    <property type="match status" value="6"/>
</dbReference>
<dbReference type="GO" id="GO:0140825">
    <property type="term" value="F:lactoperoxidase activity"/>
    <property type="evidence" value="ECO:0007669"/>
    <property type="project" value="UniProtKB-EC"/>
</dbReference>
<evidence type="ECO:0000256" key="4">
    <source>
        <dbReference type="ARBA" id="ARBA00006873"/>
    </source>
</evidence>
<feature type="domain" description="Plant heme peroxidase family profile" evidence="25">
    <location>
        <begin position="692"/>
        <end position="992"/>
    </location>
</feature>
<feature type="repeat" description="PPR" evidence="23">
    <location>
        <begin position="413"/>
        <end position="443"/>
    </location>
</feature>
<feature type="repeat" description="PPR" evidence="23">
    <location>
        <begin position="309"/>
        <end position="343"/>
    </location>
</feature>
<evidence type="ECO:0000256" key="1">
    <source>
        <dbReference type="ARBA" id="ARBA00000189"/>
    </source>
</evidence>
<name>A0A4S8KCH2_MUSBA</name>
<evidence type="ECO:0000256" key="23">
    <source>
        <dbReference type="PROSITE-ProRule" id="PRU00708"/>
    </source>
</evidence>
<dbReference type="GO" id="GO:0042744">
    <property type="term" value="P:hydrogen peroxide catabolic process"/>
    <property type="evidence" value="ECO:0007669"/>
    <property type="project" value="UniProtKB-KW"/>
</dbReference>
<dbReference type="STRING" id="52838.A0A4S8KCH2"/>
<evidence type="ECO:0000256" key="8">
    <source>
        <dbReference type="ARBA" id="ARBA00022617"/>
    </source>
</evidence>
<dbReference type="Gene3D" id="1.10.520.10">
    <property type="match status" value="1"/>
</dbReference>
<dbReference type="Proteomes" id="UP000317650">
    <property type="component" value="Chromosome 4"/>
</dbReference>
<evidence type="ECO:0000313" key="27">
    <source>
        <dbReference type="Proteomes" id="UP000317650"/>
    </source>
</evidence>
<dbReference type="InterPro" id="IPR002016">
    <property type="entry name" value="Haem_peroxidase"/>
</dbReference>
<feature type="compositionally biased region" description="Low complexity" evidence="24">
    <location>
        <begin position="18"/>
        <end position="33"/>
    </location>
</feature>
<dbReference type="FunFam" id="1.10.420.10:FF:000007">
    <property type="entry name" value="Peroxidase"/>
    <property type="match status" value="1"/>
</dbReference>
<dbReference type="InterPro" id="IPR019793">
    <property type="entry name" value="Peroxidases_heam-ligand_BS"/>
</dbReference>
<evidence type="ECO:0000259" key="25">
    <source>
        <dbReference type="PROSITE" id="PS50873"/>
    </source>
</evidence>
<feature type="binding site" evidence="20">
    <location>
        <position position="920"/>
    </location>
    <ligand>
        <name>Ca(2+)</name>
        <dbReference type="ChEBI" id="CHEBI:29108"/>
        <label>2</label>
    </ligand>
</feature>
<dbReference type="FunFam" id="1.25.40.10:FF:000125">
    <property type="entry name" value="Pentatricopeptide repeat-containing protein"/>
    <property type="match status" value="1"/>
</dbReference>
<dbReference type="PRINTS" id="PR00461">
    <property type="entry name" value="PLPEROXIDASE"/>
</dbReference>
<evidence type="ECO:0000256" key="16">
    <source>
        <dbReference type="ARBA" id="ARBA00023180"/>
    </source>
</evidence>
<dbReference type="GO" id="GO:0048731">
    <property type="term" value="P:system development"/>
    <property type="evidence" value="ECO:0007669"/>
    <property type="project" value="UniProtKB-ARBA"/>
</dbReference>
<sequence>MAVKPTPASRPSSPYLDRVLLSLPNPRRLPNRIWPDDDNHRHRHDASSSSSSSSAVATSVPCASSPFCEDAPPPPPVKLSHPLLRALESSGGPATPPFSQTLAQLIVSGLALHRLAAGRAIKALCACPSSVPLAVSLFSGVDDPDAFLSNIILRSYISFSRPDQALAFFRRHALPSRVFPNHFTFPLLAKLFSELGRAEDGWSVHSLAARLGFESDLYVRNSLIHMYSSLGDVDSARKLFDLDLDSDFVTWNSMIDGYVKNGMVDAARRLFDDMSERDIITWNVMIAGHAGVGDMDAAKDLFIKMPERDVVSWNTLIDGYARKHETGVARELFDVMPIKNMVSWNVVLALYARIKNYRECLKLFDSMTATADAKPNEATFVSVLTACACLGDLARGKWVHSLMKNSSGAIQPDVLLSTALLNMYSKCGDMHSAKEIFDSMEEHSVATWNSMIIGYGLHGNGEKALELFMKMEKEGPRPNEATFVCVLSACAHGGMVLEGWWCFDRMIHFHKIEPKVDHFGCLMDLLSRAGFLKVSEKLVQGMPVEPVPALWGALVSACKTHCDLHLGEVIGKKLIDMEPQDIGPYILLSNIYAAKGRWDDVEKVRKMMEKKGLRKGTGISLVGIDDHVVDHNISVGKKSVVFSMLSEMGMSIKSSCTGTKRRAPARSKKMAAALGVATVVLLCLTVVPSHAALQVGFYSGKCNGTDVEATIKSIVAARFARDRSIVPALLRLQFHDCFVRGCDASILLDGSGTEKTARPNLSVRGYDLIDQAKAALESKCAGVVSCADIIVVATRDAVVLGGGTQYTYAVQTGRRDGNISLASDATRNLPGDSFSASQAIAAFRAKGLSASDTVLLLGGHTVGLTHCSFILNRLYNYNGSGKPDPAMDPAFVAMLKSRCPQTSTVDNTVLLDHGTPTTVDNSYYKQLLARRGVLKVDQNIASDAATNATVRALAGGSSSFPALFGGAMVRMGGIQVLTGTQGQIRKSCRVVKK</sequence>
<dbReference type="PROSITE" id="PS00436">
    <property type="entry name" value="PEROXIDASE_2"/>
    <property type="match status" value="1"/>
</dbReference>
<evidence type="ECO:0000256" key="19">
    <source>
        <dbReference type="PIRSR" id="PIRSR600823-2"/>
    </source>
</evidence>